<proteinExistence type="predicted"/>
<evidence type="ECO:0000313" key="2">
    <source>
        <dbReference type="EMBL" id="CAI5452361.1"/>
    </source>
</evidence>
<keyword evidence="1" id="KW-1133">Transmembrane helix</keyword>
<dbReference type="InterPro" id="IPR019422">
    <property type="entry name" value="7TM_GPCR_serpentine_rcpt_Srh"/>
</dbReference>
<feature type="transmembrane region" description="Helical" evidence="1">
    <location>
        <begin position="137"/>
        <end position="156"/>
    </location>
</feature>
<keyword evidence="3" id="KW-1185">Reference proteome</keyword>
<keyword evidence="1" id="KW-0812">Transmembrane</keyword>
<dbReference type="PANTHER" id="PTHR22941:SF155">
    <property type="entry name" value="SERPENTINE RECEPTOR, CLASS H"/>
    <property type="match status" value="1"/>
</dbReference>
<dbReference type="OrthoDB" id="5816036at2759"/>
<feature type="transmembrane region" description="Helical" evidence="1">
    <location>
        <begin position="240"/>
        <end position="264"/>
    </location>
</feature>
<organism evidence="2 3">
    <name type="scientific">Caenorhabditis angaria</name>
    <dbReference type="NCBI Taxonomy" id="860376"/>
    <lineage>
        <taxon>Eukaryota</taxon>
        <taxon>Metazoa</taxon>
        <taxon>Ecdysozoa</taxon>
        <taxon>Nematoda</taxon>
        <taxon>Chromadorea</taxon>
        <taxon>Rhabditida</taxon>
        <taxon>Rhabditina</taxon>
        <taxon>Rhabditomorpha</taxon>
        <taxon>Rhabditoidea</taxon>
        <taxon>Rhabditidae</taxon>
        <taxon>Peloderinae</taxon>
        <taxon>Caenorhabditis</taxon>
    </lineage>
</organism>
<reference evidence="2" key="1">
    <citation type="submission" date="2022-11" db="EMBL/GenBank/DDBJ databases">
        <authorList>
            <person name="Kikuchi T."/>
        </authorList>
    </citation>
    <scope>NUCLEOTIDE SEQUENCE</scope>
    <source>
        <strain evidence="2">PS1010</strain>
    </source>
</reference>
<evidence type="ECO:0008006" key="4">
    <source>
        <dbReference type="Google" id="ProtNLM"/>
    </source>
</evidence>
<feature type="transmembrane region" description="Helical" evidence="1">
    <location>
        <begin position="52"/>
        <end position="77"/>
    </location>
</feature>
<sequence length="332" mass="39116">MFCEENHTYYWSGDYLRNCYHITALFSVPMSVLLFYCIFYKTPKRMESMKPALINLQFWTTNLDFVLTIFSCPYIFFPSASGRPLGILSDYISVKWQSYYGQLSVMYIGVALIMLYENRQSQIMTITFKLSKKRTRIIYYAANYIALSIIVLPFYMTETNQSELIEMVLDRIPCPSVEFFDNSTYVLLRGDEKIPFFSITISTSLVVFQTLFFVLHSLYHLTMIKNHKVSKNTKEMQKKYLVCVTTQFSIPLLVIIFPICYSLYSDRFNYYNQAYNNNAMLMMATHGFFSSFSALYIYKHYRDFCLQLIFRKKNRRISVTTTNRMSLASITG</sequence>
<feature type="transmembrane region" description="Helical" evidence="1">
    <location>
        <begin position="279"/>
        <end position="298"/>
    </location>
</feature>
<feature type="transmembrane region" description="Helical" evidence="1">
    <location>
        <begin position="20"/>
        <end position="40"/>
    </location>
</feature>
<feature type="transmembrane region" description="Helical" evidence="1">
    <location>
        <begin position="97"/>
        <end position="116"/>
    </location>
</feature>
<keyword evidence="1" id="KW-0472">Membrane</keyword>
<dbReference type="InterPro" id="IPR053220">
    <property type="entry name" value="Nematode_rcpt-like_serp_H"/>
</dbReference>
<protein>
    <recommendedName>
        <fullName evidence="4">Serpentine Receptor, class H</fullName>
    </recommendedName>
</protein>
<evidence type="ECO:0000313" key="3">
    <source>
        <dbReference type="Proteomes" id="UP001152747"/>
    </source>
</evidence>
<evidence type="ECO:0000256" key="1">
    <source>
        <dbReference type="SAM" id="Phobius"/>
    </source>
</evidence>
<dbReference type="PANTHER" id="PTHR22941">
    <property type="entry name" value="SERPENTINE RECEPTOR"/>
    <property type="match status" value="1"/>
</dbReference>
<dbReference type="Pfam" id="PF10318">
    <property type="entry name" value="7TM_GPCR_Srh"/>
    <property type="match status" value="1"/>
</dbReference>
<gene>
    <name evidence="2" type="ORF">CAMP_LOCUS14998</name>
</gene>
<name>A0A9P1IWG5_9PELO</name>
<dbReference type="Proteomes" id="UP001152747">
    <property type="component" value="Unassembled WGS sequence"/>
</dbReference>
<dbReference type="AlphaFoldDB" id="A0A9P1IWG5"/>
<dbReference type="EMBL" id="CANHGI010000005">
    <property type="protein sequence ID" value="CAI5452361.1"/>
    <property type="molecule type" value="Genomic_DNA"/>
</dbReference>
<comment type="caution">
    <text evidence="2">The sequence shown here is derived from an EMBL/GenBank/DDBJ whole genome shotgun (WGS) entry which is preliminary data.</text>
</comment>
<accession>A0A9P1IWG5</accession>
<feature type="transmembrane region" description="Helical" evidence="1">
    <location>
        <begin position="194"/>
        <end position="219"/>
    </location>
</feature>